<proteinExistence type="predicted"/>
<organism evidence="1 2">
    <name type="scientific">Dawidia soli</name>
    <dbReference type="NCBI Taxonomy" id="2782352"/>
    <lineage>
        <taxon>Bacteria</taxon>
        <taxon>Pseudomonadati</taxon>
        <taxon>Bacteroidota</taxon>
        <taxon>Cytophagia</taxon>
        <taxon>Cytophagales</taxon>
        <taxon>Chryseotaleaceae</taxon>
        <taxon>Dawidia</taxon>
    </lineage>
</organism>
<dbReference type="EMBL" id="JAHESC010000022">
    <property type="protein sequence ID" value="MBT1688042.1"/>
    <property type="molecule type" value="Genomic_DNA"/>
</dbReference>
<keyword evidence="2" id="KW-1185">Reference proteome</keyword>
<gene>
    <name evidence="1" type="ORF">KK078_15840</name>
</gene>
<name>A0AAP2GE70_9BACT</name>
<reference evidence="1 2" key="1">
    <citation type="submission" date="2021-05" db="EMBL/GenBank/DDBJ databases">
        <title>A Polyphasic approach of four new species of the genus Ohtaekwangia: Ohtaekwangia histidinii sp. nov., Ohtaekwangia cretensis sp. nov., Ohtaekwangia indiensis sp. nov., Ohtaekwangia reichenbachii sp. nov. from diverse environment.</title>
        <authorList>
            <person name="Octaviana S."/>
        </authorList>
    </citation>
    <scope>NUCLEOTIDE SEQUENCE [LARGE SCALE GENOMIC DNA]</scope>
    <source>
        <strain evidence="1 2">PWU37</strain>
    </source>
</reference>
<dbReference type="Proteomes" id="UP001319180">
    <property type="component" value="Unassembled WGS sequence"/>
</dbReference>
<sequence>MDTVRYTTLLKDYFRIATSLAEWVTTEDEHKTQEQLNNQIDLLISHLEAMKFVNALTHEARPLALFTITAPRLN</sequence>
<accession>A0AAP2GE70</accession>
<comment type="caution">
    <text evidence="1">The sequence shown here is derived from an EMBL/GenBank/DDBJ whole genome shotgun (WGS) entry which is preliminary data.</text>
</comment>
<dbReference type="RefSeq" id="WP_254091270.1">
    <property type="nucleotide sequence ID" value="NZ_JAHESC010000022.1"/>
</dbReference>
<protein>
    <submittedName>
        <fullName evidence="1">Uncharacterized protein</fullName>
    </submittedName>
</protein>
<dbReference type="AlphaFoldDB" id="A0AAP2GE70"/>
<evidence type="ECO:0000313" key="1">
    <source>
        <dbReference type="EMBL" id="MBT1688042.1"/>
    </source>
</evidence>
<evidence type="ECO:0000313" key="2">
    <source>
        <dbReference type="Proteomes" id="UP001319180"/>
    </source>
</evidence>